<dbReference type="SUPFAM" id="SSF50978">
    <property type="entry name" value="WD40 repeat-like"/>
    <property type="match status" value="1"/>
</dbReference>
<evidence type="ECO:0000256" key="4">
    <source>
        <dbReference type="ARBA" id="ARBA00022853"/>
    </source>
</evidence>
<evidence type="ECO:0000256" key="1">
    <source>
        <dbReference type="ARBA" id="ARBA00004123"/>
    </source>
</evidence>
<dbReference type="Gene3D" id="2.130.10.10">
    <property type="entry name" value="YVTN repeat-like/Quinoprotein amine dehydrogenase"/>
    <property type="match status" value="1"/>
</dbReference>
<dbReference type="InterPro" id="IPR050459">
    <property type="entry name" value="WD_repeat_RBAP46/RBAP48/MSI1"/>
</dbReference>
<dbReference type="PROSITE" id="PS00678">
    <property type="entry name" value="WD_REPEATS_1"/>
    <property type="match status" value="3"/>
</dbReference>
<keyword evidence="10" id="KW-1185">Reference proteome</keyword>
<dbReference type="PROSITE" id="PS50082">
    <property type="entry name" value="WD_REPEATS_2"/>
    <property type="match status" value="4"/>
</dbReference>
<accession>A0A0J9X9C6</accession>
<evidence type="ECO:0000256" key="7">
    <source>
        <dbReference type="SAM" id="MobiDB-lite"/>
    </source>
</evidence>
<comment type="subcellular location">
    <subcellularLocation>
        <location evidence="1">Nucleus</location>
    </subcellularLocation>
</comment>
<feature type="repeat" description="WD" evidence="6">
    <location>
        <begin position="363"/>
        <end position="405"/>
    </location>
</feature>
<sequence length="528" mass="58167">MSSDALLAKLISGANNSTTSKTLDSDILLPSNDKLKEELQLNQKIINEEYKLWKKNTPFLYDFTITSALEWPTLTLQWFPSSLSTTPSSMFNGPNYTTYQLLTGTYTGQRSTEYINFVGVDIPTKPLLTTEDPYQQVTRSPKVRVLSQIPHRSFIENQFNEKSSVGEVNIARYNPFDPSSIATITNSGDVFLYKTSLPDLTSTNFVPSESNTSTRVLKYHKKAGNAMNWNSKISGLLATGSEDSTVAIWDVNTAVETPKYTLNSTHSATITSVEWSPHIPTALASVSEDGSLVISDTRSSDFSTPVVRVENAHHYVYDANSANNENDLEKSNTSGGVKKTDESIAQKNTAALALNGGAQDNLESAGFSAIYDVSFNPFNQYLLATASADKTTAIWDLRRMDTSVHSLIGHSAGVTSVQWSPHYESVLATGSYDRRVMVWDLSKIGAHDPEENEDGVSELLFVHGGHTSKINALDWHPTLPWVIASAGEDNIIQIWKPAQESVHVPEEDVEEDEEMEDANDNDENANSS</sequence>
<dbReference type="SMART" id="SM00320">
    <property type="entry name" value="WD40"/>
    <property type="match status" value="5"/>
</dbReference>
<dbReference type="STRING" id="1173061.A0A0J9X9C6"/>
<dbReference type="PANTHER" id="PTHR22850">
    <property type="entry name" value="WD40 REPEAT FAMILY"/>
    <property type="match status" value="1"/>
</dbReference>
<evidence type="ECO:0000256" key="5">
    <source>
        <dbReference type="ARBA" id="ARBA00023242"/>
    </source>
</evidence>
<evidence type="ECO:0000256" key="3">
    <source>
        <dbReference type="ARBA" id="ARBA00022737"/>
    </source>
</evidence>
<dbReference type="InterPro" id="IPR015943">
    <property type="entry name" value="WD40/YVTN_repeat-like_dom_sf"/>
</dbReference>
<evidence type="ECO:0000313" key="10">
    <source>
        <dbReference type="Proteomes" id="UP000242525"/>
    </source>
</evidence>
<feature type="compositionally biased region" description="Acidic residues" evidence="7">
    <location>
        <begin position="507"/>
        <end position="528"/>
    </location>
</feature>
<keyword evidence="2 6" id="KW-0853">WD repeat</keyword>
<feature type="region of interest" description="Disordered" evidence="7">
    <location>
        <begin position="498"/>
        <end position="528"/>
    </location>
</feature>
<name>A0A0J9X9C6_GEOCN</name>
<evidence type="ECO:0000256" key="2">
    <source>
        <dbReference type="ARBA" id="ARBA00022574"/>
    </source>
</evidence>
<organism evidence="9 10">
    <name type="scientific">Geotrichum candidum</name>
    <name type="common">Oospora lactis</name>
    <name type="synonym">Dipodascus geotrichum</name>
    <dbReference type="NCBI Taxonomy" id="1173061"/>
    <lineage>
        <taxon>Eukaryota</taxon>
        <taxon>Fungi</taxon>
        <taxon>Dikarya</taxon>
        <taxon>Ascomycota</taxon>
        <taxon>Saccharomycotina</taxon>
        <taxon>Dipodascomycetes</taxon>
        <taxon>Dipodascales</taxon>
        <taxon>Dipodascaceae</taxon>
        <taxon>Geotrichum</taxon>
    </lineage>
</organism>
<feature type="repeat" description="WD" evidence="6">
    <location>
        <begin position="217"/>
        <end position="259"/>
    </location>
</feature>
<dbReference type="InterPro" id="IPR019775">
    <property type="entry name" value="WD40_repeat_CS"/>
</dbReference>
<dbReference type="Pfam" id="PF00400">
    <property type="entry name" value="WD40"/>
    <property type="match status" value="5"/>
</dbReference>
<dbReference type="OrthoDB" id="427795at2759"/>
<evidence type="ECO:0000256" key="6">
    <source>
        <dbReference type="PROSITE-ProRule" id="PRU00221"/>
    </source>
</evidence>
<gene>
    <name evidence="9" type="ORF">BN980_GECA05s07061g</name>
</gene>
<dbReference type="PROSITE" id="PS50294">
    <property type="entry name" value="WD_REPEATS_REGION"/>
    <property type="match status" value="3"/>
</dbReference>
<dbReference type="InterPro" id="IPR036322">
    <property type="entry name" value="WD40_repeat_dom_sf"/>
</dbReference>
<comment type="caution">
    <text evidence="9">The sequence shown here is derived from an EMBL/GenBank/DDBJ whole genome shotgun (WGS) entry which is preliminary data.</text>
</comment>
<dbReference type="Pfam" id="PF12265">
    <property type="entry name" value="CAF1C_H4-bd"/>
    <property type="match status" value="1"/>
</dbReference>
<dbReference type="EMBL" id="CCBN010000005">
    <property type="protein sequence ID" value="CDO53779.1"/>
    <property type="molecule type" value="Genomic_DNA"/>
</dbReference>
<protein>
    <submittedName>
        <fullName evidence="9">Similar to Saccharomyces cerevisiae YEL056W HAT2 Subunit of the Hat1p-Hat2p histone acetyltransferase complex</fullName>
    </submittedName>
</protein>
<dbReference type="Proteomes" id="UP000242525">
    <property type="component" value="Unassembled WGS sequence"/>
</dbReference>
<keyword evidence="5" id="KW-0539">Nucleus</keyword>
<proteinExistence type="predicted"/>
<dbReference type="GO" id="GO:0005634">
    <property type="term" value="C:nucleus"/>
    <property type="evidence" value="ECO:0007669"/>
    <property type="project" value="UniProtKB-SubCell"/>
</dbReference>
<dbReference type="InterPro" id="IPR020472">
    <property type="entry name" value="WD40_PAC1"/>
</dbReference>
<dbReference type="InterPro" id="IPR022052">
    <property type="entry name" value="Histone-bd_RBBP4-like_N"/>
</dbReference>
<feature type="repeat" description="WD" evidence="6">
    <location>
        <begin position="407"/>
        <end position="442"/>
    </location>
</feature>
<keyword evidence="3" id="KW-0677">Repeat</keyword>
<dbReference type="AlphaFoldDB" id="A0A0J9X9C6"/>
<feature type="repeat" description="WD" evidence="6">
    <location>
        <begin position="463"/>
        <end position="496"/>
    </location>
</feature>
<dbReference type="GO" id="GO:0006325">
    <property type="term" value="P:chromatin organization"/>
    <property type="evidence" value="ECO:0007669"/>
    <property type="project" value="UniProtKB-KW"/>
</dbReference>
<dbReference type="PRINTS" id="PR00320">
    <property type="entry name" value="GPROTEINBRPT"/>
</dbReference>
<evidence type="ECO:0000259" key="8">
    <source>
        <dbReference type="Pfam" id="PF12265"/>
    </source>
</evidence>
<feature type="domain" description="Histone-binding protein RBBP4-like N-terminal" evidence="8">
    <location>
        <begin position="48"/>
        <end position="124"/>
    </location>
</feature>
<reference evidence="9" key="1">
    <citation type="submission" date="2014-03" db="EMBL/GenBank/DDBJ databases">
        <authorList>
            <person name="Casaregola S."/>
        </authorList>
    </citation>
    <scope>NUCLEOTIDE SEQUENCE [LARGE SCALE GENOMIC DNA]</scope>
    <source>
        <strain evidence="9">CLIB 918</strain>
    </source>
</reference>
<keyword evidence="4" id="KW-0156">Chromatin regulator</keyword>
<evidence type="ECO:0000313" key="9">
    <source>
        <dbReference type="EMBL" id="CDO53779.1"/>
    </source>
</evidence>
<dbReference type="InterPro" id="IPR001680">
    <property type="entry name" value="WD40_rpt"/>
</dbReference>